<organism evidence="3">
    <name type="scientific">hydrocarbon metagenome</name>
    <dbReference type="NCBI Taxonomy" id="938273"/>
    <lineage>
        <taxon>unclassified sequences</taxon>
        <taxon>metagenomes</taxon>
        <taxon>ecological metagenomes</taxon>
    </lineage>
</organism>
<dbReference type="InterPro" id="IPR036873">
    <property type="entry name" value="Rhodanese-like_dom_sf"/>
</dbReference>
<feature type="compositionally biased region" description="Basic and acidic residues" evidence="1">
    <location>
        <begin position="185"/>
        <end position="194"/>
    </location>
</feature>
<dbReference type="CDD" id="cd00158">
    <property type="entry name" value="RHOD"/>
    <property type="match status" value="1"/>
</dbReference>
<evidence type="ECO:0000313" key="3">
    <source>
        <dbReference type="EMBL" id="KUG25015.1"/>
    </source>
</evidence>
<dbReference type="Gene3D" id="3.40.250.10">
    <property type="entry name" value="Rhodanese-like domain"/>
    <property type="match status" value="1"/>
</dbReference>
<dbReference type="SMART" id="SM00450">
    <property type="entry name" value="RHOD"/>
    <property type="match status" value="1"/>
</dbReference>
<evidence type="ECO:0000259" key="2">
    <source>
        <dbReference type="PROSITE" id="PS50206"/>
    </source>
</evidence>
<dbReference type="PROSITE" id="PS50206">
    <property type="entry name" value="RHODANESE_3"/>
    <property type="match status" value="1"/>
</dbReference>
<evidence type="ECO:0000256" key="1">
    <source>
        <dbReference type="SAM" id="MobiDB-lite"/>
    </source>
</evidence>
<dbReference type="SUPFAM" id="SSF52821">
    <property type="entry name" value="Rhodanese/Cell cycle control phosphatase"/>
    <property type="match status" value="1"/>
</dbReference>
<gene>
    <name evidence="3" type="ORF">ASZ90_005153</name>
</gene>
<protein>
    <recommendedName>
        <fullName evidence="2">Rhodanese domain-containing protein</fullName>
    </recommendedName>
</protein>
<feature type="domain" description="Rhodanese" evidence="2">
    <location>
        <begin position="67"/>
        <end position="149"/>
    </location>
</feature>
<accession>A0A0W8FVS4</accession>
<feature type="region of interest" description="Disordered" evidence="1">
    <location>
        <begin position="182"/>
        <end position="215"/>
    </location>
</feature>
<sequence>MKNYIMNLSGSRKLALVALILGLVAVLLGNPYDNTFTKINVKSLSVESIRDSEIINVKELAGWIIEGRVDYRLVDLRDEEAYKEYFIPTAVNIPTSKLMESNLMRNQKILLYCEDNIRAAQGWFILKANNYKSVYILNSGVDSWKDEILFPTISENASTEEKAEFDKMVEVSKFFGGSPQIGETEGGKEIKMPKIEMPAAVPMNTSGGKPKREGC</sequence>
<comment type="caution">
    <text evidence="3">The sequence shown here is derived from an EMBL/GenBank/DDBJ whole genome shotgun (WGS) entry which is preliminary data.</text>
</comment>
<name>A0A0W8FVS4_9ZZZZ</name>
<dbReference type="AlphaFoldDB" id="A0A0W8FVS4"/>
<dbReference type="Pfam" id="PF00581">
    <property type="entry name" value="Rhodanese"/>
    <property type="match status" value="1"/>
</dbReference>
<dbReference type="EMBL" id="LNQE01000781">
    <property type="protein sequence ID" value="KUG25015.1"/>
    <property type="molecule type" value="Genomic_DNA"/>
</dbReference>
<proteinExistence type="predicted"/>
<dbReference type="InterPro" id="IPR001763">
    <property type="entry name" value="Rhodanese-like_dom"/>
</dbReference>
<reference evidence="3" key="1">
    <citation type="journal article" date="2015" name="Proc. Natl. Acad. Sci. U.S.A.">
        <title>Networks of energetic and metabolic interactions define dynamics in microbial communities.</title>
        <authorList>
            <person name="Embree M."/>
            <person name="Liu J.K."/>
            <person name="Al-Bassam M.M."/>
            <person name="Zengler K."/>
        </authorList>
    </citation>
    <scope>NUCLEOTIDE SEQUENCE</scope>
</reference>